<feature type="chain" id="PRO_5046046949" evidence="5">
    <location>
        <begin position="26"/>
        <end position="138"/>
    </location>
</feature>
<dbReference type="Gene3D" id="1.10.760.10">
    <property type="entry name" value="Cytochrome c-like domain"/>
    <property type="match status" value="1"/>
</dbReference>
<feature type="domain" description="Cytochrome c" evidence="6">
    <location>
        <begin position="52"/>
        <end position="136"/>
    </location>
</feature>
<evidence type="ECO:0000259" key="6">
    <source>
        <dbReference type="PROSITE" id="PS51007"/>
    </source>
</evidence>
<gene>
    <name evidence="7" type="ORF">ACFQ00_11370</name>
</gene>
<organism evidence="7 8">
    <name type="scientific">Sphingosinicella xenopeptidilytica</name>
    <dbReference type="NCBI Taxonomy" id="364098"/>
    <lineage>
        <taxon>Bacteria</taxon>
        <taxon>Pseudomonadati</taxon>
        <taxon>Pseudomonadota</taxon>
        <taxon>Alphaproteobacteria</taxon>
        <taxon>Sphingomonadales</taxon>
        <taxon>Sphingosinicellaceae</taxon>
        <taxon>Sphingosinicella</taxon>
    </lineage>
</organism>
<feature type="signal peptide" evidence="5">
    <location>
        <begin position="1"/>
        <end position="25"/>
    </location>
</feature>
<evidence type="ECO:0000256" key="1">
    <source>
        <dbReference type="ARBA" id="ARBA00022617"/>
    </source>
</evidence>
<dbReference type="Proteomes" id="UP001597124">
    <property type="component" value="Unassembled WGS sequence"/>
</dbReference>
<evidence type="ECO:0000256" key="2">
    <source>
        <dbReference type="ARBA" id="ARBA00022723"/>
    </source>
</evidence>
<dbReference type="EMBL" id="JBHTIK010000005">
    <property type="protein sequence ID" value="MFD0848926.1"/>
    <property type="molecule type" value="Genomic_DNA"/>
</dbReference>
<keyword evidence="1 4" id="KW-0349">Heme</keyword>
<keyword evidence="3 4" id="KW-0408">Iron</keyword>
<dbReference type="PROSITE" id="PS51257">
    <property type="entry name" value="PROKAR_LIPOPROTEIN"/>
    <property type="match status" value="1"/>
</dbReference>
<proteinExistence type="predicted"/>
<evidence type="ECO:0000256" key="5">
    <source>
        <dbReference type="SAM" id="SignalP"/>
    </source>
</evidence>
<evidence type="ECO:0000256" key="3">
    <source>
        <dbReference type="ARBA" id="ARBA00023004"/>
    </source>
</evidence>
<protein>
    <submittedName>
        <fullName evidence="7">C-type cytochrome</fullName>
    </submittedName>
</protein>
<sequence>MNFYGGRRGRVLLSCALGLAIVACAGSSEEAPAQTREPARTRQSQVVLFGTASADAGERLYGSKCAFCHVGRNTGAIMLGRRLGKDMAELHTRTDLDADYVKAVVRSGIVNMPPISRVDVTDEELGKIAEYLTRTKKK</sequence>
<comment type="caution">
    <text evidence="7">The sequence shown here is derived from an EMBL/GenBank/DDBJ whole genome shotgun (WGS) entry which is preliminary data.</text>
</comment>
<keyword evidence="2 4" id="KW-0479">Metal-binding</keyword>
<reference evidence="8" key="1">
    <citation type="journal article" date="2019" name="Int. J. Syst. Evol. Microbiol.">
        <title>The Global Catalogue of Microorganisms (GCM) 10K type strain sequencing project: providing services to taxonomists for standard genome sequencing and annotation.</title>
        <authorList>
            <consortium name="The Broad Institute Genomics Platform"/>
            <consortium name="The Broad Institute Genome Sequencing Center for Infectious Disease"/>
            <person name="Wu L."/>
            <person name="Ma J."/>
        </authorList>
    </citation>
    <scope>NUCLEOTIDE SEQUENCE [LARGE SCALE GENOMIC DNA]</scope>
    <source>
        <strain evidence="8">CCUG 52537</strain>
    </source>
</reference>
<evidence type="ECO:0000313" key="8">
    <source>
        <dbReference type="Proteomes" id="UP001597124"/>
    </source>
</evidence>
<dbReference type="InterPro" id="IPR036909">
    <property type="entry name" value="Cyt_c-like_dom_sf"/>
</dbReference>
<dbReference type="RefSeq" id="WP_381490548.1">
    <property type="nucleotide sequence ID" value="NZ_JBHTIK010000005.1"/>
</dbReference>
<keyword evidence="8" id="KW-1185">Reference proteome</keyword>
<keyword evidence="5" id="KW-0732">Signal</keyword>
<accession>A0ABW3C5J2</accession>
<dbReference type="InterPro" id="IPR009056">
    <property type="entry name" value="Cyt_c-like_dom"/>
</dbReference>
<dbReference type="SUPFAM" id="SSF46626">
    <property type="entry name" value="Cytochrome c"/>
    <property type="match status" value="1"/>
</dbReference>
<evidence type="ECO:0000313" key="7">
    <source>
        <dbReference type="EMBL" id="MFD0848926.1"/>
    </source>
</evidence>
<name>A0ABW3C5J2_SPHXN</name>
<evidence type="ECO:0000256" key="4">
    <source>
        <dbReference type="PROSITE-ProRule" id="PRU00433"/>
    </source>
</evidence>
<dbReference type="PROSITE" id="PS51007">
    <property type="entry name" value="CYTC"/>
    <property type="match status" value="1"/>
</dbReference>
<dbReference type="Pfam" id="PF13442">
    <property type="entry name" value="Cytochrome_CBB3"/>
    <property type="match status" value="1"/>
</dbReference>